<accession>A0A0R3MT78</accession>
<reference evidence="1 2" key="1">
    <citation type="submission" date="2014-03" db="EMBL/GenBank/DDBJ databases">
        <title>Bradyrhizobium valentinum sp. nov., isolated from effective nodules of Lupinus mariae-josephae, a lupine endemic of basic-lime soils in Eastern Spain.</title>
        <authorList>
            <person name="Duran D."/>
            <person name="Rey L."/>
            <person name="Navarro A."/>
            <person name="Busquets A."/>
            <person name="Imperial J."/>
            <person name="Ruiz-Argueso T."/>
        </authorList>
    </citation>
    <scope>NUCLEOTIDE SEQUENCE [LARGE SCALE GENOMIC DNA]</scope>
    <source>
        <strain evidence="1 2">Ro19</strain>
    </source>
</reference>
<comment type="caution">
    <text evidence="1">The sequence shown here is derived from an EMBL/GenBank/DDBJ whole genome shotgun (WGS) entry which is preliminary data.</text>
</comment>
<dbReference type="EMBL" id="LLYA01000178">
    <property type="protein sequence ID" value="KRR20374.1"/>
    <property type="molecule type" value="Genomic_DNA"/>
</dbReference>
<dbReference type="AlphaFoldDB" id="A0A0R3MT78"/>
<evidence type="ECO:0000313" key="1">
    <source>
        <dbReference type="EMBL" id="KRR20374.1"/>
    </source>
</evidence>
<keyword evidence="2" id="KW-1185">Reference proteome</keyword>
<dbReference type="Proteomes" id="UP000052023">
    <property type="component" value="Unassembled WGS sequence"/>
</dbReference>
<protein>
    <submittedName>
        <fullName evidence="1">Uncharacterized protein</fullName>
    </submittedName>
</protein>
<gene>
    <name evidence="1" type="ORF">CQ13_32540</name>
</gene>
<evidence type="ECO:0000313" key="2">
    <source>
        <dbReference type="Proteomes" id="UP000052023"/>
    </source>
</evidence>
<organism evidence="1 2">
    <name type="scientific">Bradyrhizobium retamae</name>
    <dbReference type="NCBI Taxonomy" id="1300035"/>
    <lineage>
        <taxon>Bacteria</taxon>
        <taxon>Pseudomonadati</taxon>
        <taxon>Pseudomonadota</taxon>
        <taxon>Alphaproteobacteria</taxon>
        <taxon>Hyphomicrobiales</taxon>
        <taxon>Nitrobacteraceae</taxon>
        <taxon>Bradyrhizobium</taxon>
    </lineage>
</organism>
<sequence length="94" mass="9945">MALHLEYRLIEAVSAGPMGKEVSAEIAEAVAGAKDMDLAGLLAWGRALHAAAAVCFKRGDEDAELLHDMAQRLIGLAFDRIALAAPPVPESLKH</sequence>
<proteinExistence type="predicted"/>
<name>A0A0R3MT78_9BRAD</name>